<dbReference type="NCBIfam" id="NF033208">
    <property type="entry name" value="choice_anch_E"/>
    <property type="match status" value="1"/>
</dbReference>
<name>A0A1N7IY48_9GAMM</name>
<feature type="domain" description="Ice-binding protein C-terminal" evidence="2">
    <location>
        <begin position="201"/>
        <end position="221"/>
    </location>
</feature>
<keyword evidence="1" id="KW-0732">Signal</keyword>
<protein>
    <submittedName>
        <fullName evidence="3">PEP-CTERM protein-sorting domain-containing protein</fullName>
    </submittedName>
</protein>
<evidence type="ECO:0000313" key="3">
    <source>
        <dbReference type="EMBL" id="SIS42015.1"/>
    </source>
</evidence>
<keyword evidence="4" id="KW-1185">Reference proteome</keyword>
<dbReference type="STRING" id="619304.SAMN05421760_101312"/>
<sequence>MSAFTKIVATAALTLAASTASAALIEVQSQSQSTPFSLTSWNSDFTFNLFDSSLVGGATLQRVELSLFGQSISDLTFSATTDSWVIGSAGSSIFANLSIGGGALDIDISPSDSFGNTAPGEFVAAGTTLNLPTLTGSDADMLATIAFADLLAFTGPGTFNVGLLGLGSLTLQAFGGNVDTVQDTQSKATFGVSYFINEPTTVPNPGTLALLGLGLLAMRFRKSA</sequence>
<evidence type="ECO:0000313" key="4">
    <source>
        <dbReference type="Proteomes" id="UP000185999"/>
    </source>
</evidence>
<dbReference type="Proteomes" id="UP000185999">
    <property type="component" value="Unassembled WGS sequence"/>
</dbReference>
<dbReference type="InterPro" id="IPR013424">
    <property type="entry name" value="Ice-binding_C"/>
</dbReference>
<dbReference type="RefSeq" id="WP_054342525.1">
    <property type="nucleotide sequence ID" value="NZ_FTOE01000001.1"/>
</dbReference>
<evidence type="ECO:0000259" key="2">
    <source>
        <dbReference type="Pfam" id="PF07589"/>
    </source>
</evidence>
<feature type="signal peptide" evidence="1">
    <location>
        <begin position="1"/>
        <end position="22"/>
    </location>
</feature>
<proteinExistence type="predicted"/>
<evidence type="ECO:0000256" key="1">
    <source>
        <dbReference type="SAM" id="SignalP"/>
    </source>
</evidence>
<accession>A0A1N7IY48</accession>
<dbReference type="OrthoDB" id="9964460at2"/>
<dbReference type="EMBL" id="FTOE01000001">
    <property type="protein sequence ID" value="SIS42015.1"/>
    <property type="molecule type" value="Genomic_DNA"/>
</dbReference>
<dbReference type="AlphaFoldDB" id="A0A1N7IY48"/>
<gene>
    <name evidence="3" type="ORF">SAMN05421760_101312</name>
</gene>
<dbReference type="Pfam" id="PF07589">
    <property type="entry name" value="PEP-CTERM"/>
    <property type="match status" value="1"/>
</dbReference>
<reference evidence="4" key="1">
    <citation type="submission" date="2017-01" db="EMBL/GenBank/DDBJ databases">
        <authorList>
            <person name="Varghese N."/>
            <person name="Submissions S."/>
        </authorList>
    </citation>
    <scope>NUCLEOTIDE SEQUENCE [LARGE SCALE GENOMIC DNA]</scope>
    <source>
        <strain evidence="4">DSM 22306</strain>
    </source>
</reference>
<feature type="chain" id="PRO_5009942889" evidence="1">
    <location>
        <begin position="23"/>
        <end position="224"/>
    </location>
</feature>
<organism evidence="3 4">
    <name type="scientific">Neptunomonas antarctica</name>
    <dbReference type="NCBI Taxonomy" id="619304"/>
    <lineage>
        <taxon>Bacteria</taxon>
        <taxon>Pseudomonadati</taxon>
        <taxon>Pseudomonadota</taxon>
        <taxon>Gammaproteobacteria</taxon>
        <taxon>Oceanospirillales</taxon>
        <taxon>Oceanospirillaceae</taxon>
        <taxon>Neptunomonas</taxon>
    </lineage>
</organism>